<comment type="caution">
    <text evidence="9">The sequence shown here is derived from an EMBL/GenBank/DDBJ whole genome shotgun (WGS) entry which is preliminary data.</text>
</comment>
<dbReference type="OrthoDB" id="9807402at2"/>
<feature type="domain" description="ABC transmembrane type-1" evidence="8">
    <location>
        <begin position="94"/>
        <end position="291"/>
    </location>
</feature>
<keyword evidence="4 7" id="KW-0812">Transmembrane</keyword>
<dbReference type="SUPFAM" id="SSF161098">
    <property type="entry name" value="MetI-like"/>
    <property type="match status" value="1"/>
</dbReference>
<dbReference type="Proteomes" id="UP000236959">
    <property type="component" value="Unassembled WGS sequence"/>
</dbReference>
<dbReference type="Gene3D" id="1.10.3720.10">
    <property type="entry name" value="MetI-like"/>
    <property type="match status" value="1"/>
</dbReference>
<dbReference type="CDD" id="cd06261">
    <property type="entry name" value="TM_PBP2"/>
    <property type="match status" value="1"/>
</dbReference>
<dbReference type="Pfam" id="PF00528">
    <property type="entry name" value="BPD_transp_1"/>
    <property type="match status" value="1"/>
</dbReference>
<keyword evidence="10" id="KW-1185">Reference proteome</keyword>
<dbReference type="PROSITE" id="PS50928">
    <property type="entry name" value="ABC_TM1"/>
    <property type="match status" value="1"/>
</dbReference>
<evidence type="ECO:0000256" key="6">
    <source>
        <dbReference type="ARBA" id="ARBA00023136"/>
    </source>
</evidence>
<feature type="transmembrane region" description="Helical" evidence="7">
    <location>
        <begin position="270"/>
        <end position="291"/>
    </location>
</feature>
<evidence type="ECO:0000256" key="2">
    <source>
        <dbReference type="ARBA" id="ARBA00022448"/>
    </source>
</evidence>
<evidence type="ECO:0000256" key="3">
    <source>
        <dbReference type="ARBA" id="ARBA00022475"/>
    </source>
</evidence>
<keyword evidence="5 7" id="KW-1133">Transmembrane helix</keyword>
<evidence type="ECO:0000256" key="5">
    <source>
        <dbReference type="ARBA" id="ARBA00022989"/>
    </source>
</evidence>
<name>A0A2S3UKC5_9HYPH</name>
<protein>
    <submittedName>
        <fullName evidence="9">Peptide/nickel transport system permease protein</fullName>
    </submittedName>
</protein>
<keyword evidence="2 7" id="KW-0813">Transport</keyword>
<gene>
    <name evidence="9" type="ORF">CLV41_11765</name>
</gene>
<dbReference type="InterPro" id="IPR035906">
    <property type="entry name" value="MetI-like_sf"/>
</dbReference>
<evidence type="ECO:0000313" key="9">
    <source>
        <dbReference type="EMBL" id="POF28131.1"/>
    </source>
</evidence>
<accession>A0A2S3UKC5</accession>
<dbReference type="PANTHER" id="PTHR43163">
    <property type="entry name" value="DIPEPTIDE TRANSPORT SYSTEM PERMEASE PROTEIN DPPB-RELATED"/>
    <property type="match status" value="1"/>
</dbReference>
<evidence type="ECO:0000259" key="8">
    <source>
        <dbReference type="PROSITE" id="PS50928"/>
    </source>
</evidence>
<dbReference type="InterPro" id="IPR000515">
    <property type="entry name" value="MetI-like"/>
</dbReference>
<dbReference type="AlphaFoldDB" id="A0A2S3UKC5"/>
<keyword evidence="3" id="KW-1003">Cell membrane</keyword>
<dbReference type="Pfam" id="PF19300">
    <property type="entry name" value="BPD_transp_1_N"/>
    <property type="match status" value="1"/>
</dbReference>
<keyword evidence="6 7" id="KW-0472">Membrane</keyword>
<organism evidence="9 10">
    <name type="scientific">Roseibium marinum</name>
    <dbReference type="NCBI Taxonomy" id="281252"/>
    <lineage>
        <taxon>Bacteria</taxon>
        <taxon>Pseudomonadati</taxon>
        <taxon>Pseudomonadota</taxon>
        <taxon>Alphaproteobacteria</taxon>
        <taxon>Hyphomicrobiales</taxon>
        <taxon>Stappiaceae</taxon>
        <taxon>Roseibium</taxon>
    </lineage>
</organism>
<reference evidence="9 10" key="1">
    <citation type="submission" date="2018-01" db="EMBL/GenBank/DDBJ databases">
        <title>Genomic Encyclopedia of Archaeal and Bacterial Type Strains, Phase II (KMG-II): from individual species to whole genera.</title>
        <authorList>
            <person name="Goeker M."/>
        </authorList>
    </citation>
    <scope>NUCLEOTIDE SEQUENCE [LARGE SCALE GENOMIC DNA]</scope>
    <source>
        <strain evidence="9 10">DSM 17023</strain>
    </source>
</reference>
<feature type="transmembrane region" description="Helical" evidence="7">
    <location>
        <begin position="169"/>
        <end position="191"/>
    </location>
</feature>
<feature type="transmembrane region" description="Helical" evidence="7">
    <location>
        <begin position="133"/>
        <end position="157"/>
    </location>
</feature>
<evidence type="ECO:0000313" key="10">
    <source>
        <dbReference type="Proteomes" id="UP000236959"/>
    </source>
</evidence>
<dbReference type="GO" id="GO:0071916">
    <property type="term" value="F:dipeptide transmembrane transporter activity"/>
    <property type="evidence" value="ECO:0007669"/>
    <property type="project" value="TreeGrafter"/>
</dbReference>
<dbReference type="RefSeq" id="WP_103225288.1">
    <property type="nucleotide sequence ID" value="NZ_PPCN01000017.1"/>
</dbReference>
<dbReference type="InterPro" id="IPR045621">
    <property type="entry name" value="BPD_transp_1_N"/>
</dbReference>
<evidence type="ECO:0000256" key="1">
    <source>
        <dbReference type="ARBA" id="ARBA00004651"/>
    </source>
</evidence>
<dbReference type="GO" id="GO:0005886">
    <property type="term" value="C:plasma membrane"/>
    <property type="evidence" value="ECO:0007669"/>
    <property type="project" value="UniProtKB-SubCell"/>
</dbReference>
<evidence type="ECO:0000256" key="4">
    <source>
        <dbReference type="ARBA" id="ARBA00022692"/>
    </source>
</evidence>
<proteinExistence type="inferred from homology"/>
<dbReference type="EMBL" id="PPCN01000017">
    <property type="protein sequence ID" value="POF28131.1"/>
    <property type="molecule type" value="Genomic_DNA"/>
</dbReference>
<evidence type="ECO:0000256" key="7">
    <source>
        <dbReference type="RuleBase" id="RU363032"/>
    </source>
</evidence>
<feature type="transmembrane region" description="Helical" evidence="7">
    <location>
        <begin position="102"/>
        <end position="121"/>
    </location>
</feature>
<dbReference type="PANTHER" id="PTHR43163:SF6">
    <property type="entry name" value="DIPEPTIDE TRANSPORT SYSTEM PERMEASE PROTEIN DPPB-RELATED"/>
    <property type="match status" value="1"/>
</dbReference>
<comment type="similarity">
    <text evidence="7">Belongs to the binding-protein-dependent transport system permease family.</text>
</comment>
<sequence>MTGYFLRRTLRAVITLWVAVTFFFFLLRVDVNIGLLALNMNASQEAIDSFNTRWGFDKSLLDQYWLWITGALQGDFGYSFRDARPAADWVAERLPKTLELSLAGFALMIVIGVPAGLAAAIRNGTATDRTIMSLAAAGYSLPSFVLGLALMYTFAVYLQLLPSTGSTSFAHLILPAATYGLTGSAGIARFTRAAMLEVLGKPYIAAARASGAPPAAVVLRHAVPNAAIPVVTMLGFSVGQLVGHAVIVETVFAWPGLGQALISAVANRDLAVVQVLVVVFATFMIGANLLVDILYGVLDPRIRTAGGANG</sequence>
<comment type="subcellular location">
    <subcellularLocation>
        <location evidence="1 7">Cell membrane</location>
        <topology evidence="1 7">Multi-pass membrane protein</topology>
    </subcellularLocation>
</comment>
<feature type="transmembrane region" description="Helical" evidence="7">
    <location>
        <begin position="12"/>
        <end position="29"/>
    </location>
</feature>